<evidence type="ECO:0000313" key="2">
    <source>
        <dbReference type="EMBL" id="MBY8877426.1"/>
    </source>
</evidence>
<name>A0ABS7Q3J9_9ACTN</name>
<protein>
    <recommendedName>
        <fullName evidence="4">Lipoprotein</fullName>
    </recommendedName>
</protein>
<dbReference type="EMBL" id="JAINZZ010000006">
    <property type="protein sequence ID" value="MBY8877426.1"/>
    <property type="molecule type" value="Genomic_DNA"/>
</dbReference>
<organism evidence="2 3">
    <name type="scientific">Actinacidiphila acidipaludis</name>
    <dbReference type="NCBI Taxonomy" id="2873382"/>
    <lineage>
        <taxon>Bacteria</taxon>
        <taxon>Bacillati</taxon>
        <taxon>Actinomycetota</taxon>
        <taxon>Actinomycetes</taxon>
        <taxon>Kitasatosporales</taxon>
        <taxon>Streptomycetaceae</taxon>
        <taxon>Actinacidiphila</taxon>
    </lineage>
</organism>
<keyword evidence="3" id="KW-1185">Reference proteome</keyword>
<accession>A0ABS7Q3J9</accession>
<sequence>MTHPRPRFPALAAGGLVAAAVLSGCGSPPGGTSGKARPARSTAAAGAAGSTAAAGPGGPGATASPRHTTGPGGASCYAASCVLTVTRPGSVLLDVRRFGFSSFRVTTIGADGVGVEADGNGSDLFSSGGPGSRLTLGRLTVRVLSATSRSVRLEVSG</sequence>
<comment type="caution">
    <text evidence="2">The sequence shown here is derived from an EMBL/GenBank/DDBJ whole genome shotgun (WGS) entry which is preliminary data.</text>
</comment>
<dbReference type="RefSeq" id="WP_222961594.1">
    <property type="nucleotide sequence ID" value="NZ_JAINZZ010000006.1"/>
</dbReference>
<reference evidence="2 3" key="1">
    <citation type="submission" date="2021-08" db="EMBL/GenBank/DDBJ databases">
        <title>WGS of actinomycetes from Thailand.</title>
        <authorList>
            <person name="Thawai C."/>
        </authorList>
    </citation>
    <scope>NUCLEOTIDE SEQUENCE [LARGE SCALE GENOMIC DNA]</scope>
    <source>
        <strain evidence="2 3">PLK6-54</strain>
    </source>
</reference>
<dbReference type="PROSITE" id="PS51257">
    <property type="entry name" value="PROKAR_LIPOPROTEIN"/>
    <property type="match status" value="1"/>
</dbReference>
<feature type="region of interest" description="Disordered" evidence="1">
    <location>
        <begin position="28"/>
        <end position="72"/>
    </location>
</feature>
<proteinExistence type="predicted"/>
<feature type="compositionally biased region" description="Low complexity" evidence="1">
    <location>
        <begin position="34"/>
        <end position="54"/>
    </location>
</feature>
<gene>
    <name evidence="2" type="ORF">K7862_07190</name>
</gene>
<evidence type="ECO:0008006" key="4">
    <source>
        <dbReference type="Google" id="ProtNLM"/>
    </source>
</evidence>
<dbReference type="Proteomes" id="UP000778578">
    <property type="component" value="Unassembled WGS sequence"/>
</dbReference>
<evidence type="ECO:0000313" key="3">
    <source>
        <dbReference type="Proteomes" id="UP000778578"/>
    </source>
</evidence>
<evidence type="ECO:0000256" key="1">
    <source>
        <dbReference type="SAM" id="MobiDB-lite"/>
    </source>
</evidence>